<dbReference type="PANTHER" id="PTHR36923:SF3">
    <property type="entry name" value="FERREDOXIN"/>
    <property type="match status" value="1"/>
</dbReference>
<dbReference type="GO" id="GO:0046872">
    <property type="term" value="F:metal ion binding"/>
    <property type="evidence" value="ECO:0007669"/>
    <property type="project" value="UniProtKB-KW"/>
</dbReference>
<dbReference type="InterPro" id="IPR051269">
    <property type="entry name" value="Fe-S_cluster_ET"/>
</dbReference>
<dbReference type="SUPFAM" id="SSF54862">
    <property type="entry name" value="4Fe-4S ferredoxins"/>
    <property type="match status" value="1"/>
</dbReference>
<keyword evidence="9" id="KW-1185">Reference proteome</keyword>
<keyword evidence="6" id="KW-0411">Iron-sulfur</keyword>
<evidence type="ECO:0000256" key="1">
    <source>
        <dbReference type="ARBA" id="ARBA00001927"/>
    </source>
</evidence>
<dbReference type="Gene3D" id="3.30.70.20">
    <property type="match status" value="1"/>
</dbReference>
<dbReference type="EMBL" id="RJKE01000001">
    <property type="protein sequence ID" value="ROO87465.1"/>
    <property type="molecule type" value="Genomic_DNA"/>
</dbReference>
<comment type="cofactor">
    <cofactor evidence="1">
        <name>[3Fe-4S] cluster</name>
        <dbReference type="ChEBI" id="CHEBI:21137"/>
    </cofactor>
</comment>
<keyword evidence="5" id="KW-0408">Iron</keyword>
<protein>
    <submittedName>
        <fullName evidence="8">Ferredoxin</fullName>
    </submittedName>
</protein>
<proteinExistence type="predicted"/>
<keyword evidence="4" id="KW-0249">Electron transport</keyword>
<evidence type="ECO:0000256" key="7">
    <source>
        <dbReference type="ARBA" id="ARBA00023291"/>
    </source>
</evidence>
<dbReference type="Proteomes" id="UP000272400">
    <property type="component" value="Unassembled WGS sequence"/>
</dbReference>
<evidence type="ECO:0000256" key="3">
    <source>
        <dbReference type="ARBA" id="ARBA00022723"/>
    </source>
</evidence>
<accession>A0A3N1D1R7</accession>
<dbReference type="RefSeq" id="WP_123666749.1">
    <property type="nucleotide sequence ID" value="NZ_RJKE01000001.1"/>
</dbReference>
<dbReference type="AlphaFoldDB" id="A0A3N1D1R7"/>
<comment type="caution">
    <text evidence="8">The sequence shown here is derived from an EMBL/GenBank/DDBJ whole genome shotgun (WGS) entry which is preliminary data.</text>
</comment>
<evidence type="ECO:0000256" key="6">
    <source>
        <dbReference type="ARBA" id="ARBA00023014"/>
    </source>
</evidence>
<reference evidence="8 9" key="1">
    <citation type="submission" date="2018-11" db="EMBL/GenBank/DDBJ databases">
        <title>Sequencing the genomes of 1000 actinobacteria strains.</title>
        <authorList>
            <person name="Klenk H.-P."/>
        </authorList>
    </citation>
    <scope>NUCLEOTIDE SEQUENCE [LARGE SCALE GENOMIC DNA]</scope>
    <source>
        <strain evidence="8 9">DSM 44254</strain>
    </source>
</reference>
<dbReference type="OrthoDB" id="9803319at2"/>
<organism evidence="8 9">
    <name type="scientific">Actinocorallia herbida</name>
    <dbReference type="NCBI Taxonomy" id="58109"/>
    <lineage>
        <taxon>Bacteria</taxon>
        <taxon>Bacillati</taxon>
        <taxon>Actinomycetota</taxon>
        <taxon>Actinomycetes</taxon>
        <taxon>Streptosporangiales</taxon>
        <taxon>Thermomonosporaceae</taxon>
        <taxon>Actinocorallia</taxon>
    </lineage>
</organism>
<dbReference type="GO" id="GO:0051538">
    <property type="term" value="F:3 iron, 4 sulfur cluster binding"/>
    <property type="evidence" value="ECO:0007669"/>
    <property type="project" value="UniProtKB-KW"/>
</dbReference>
<keyword evidence="7" id="KW-0003">3Fe-4S</keyword>
<gene>
    <name evidence="8" type="ORF">EDD29_5073</name>
</gene>
<evidence type="ECO:0000313" key="9">
    <source>
        <dbReference type="Proteomes" id="UP000272400"/>
    </source>
</evidence>
<sequence length="62" mass="6913">MKVLIDLAKCSGHARCYDKDPELFQIDDMAYALRAEFEVPQGAEEAARKASAACPERAIRLE</sequence>
<dbReference type="PANTHER" id="PTHR36923">
    <property type="entry name" value="FERREDOXIN"/>
    <property type="match status" value="1"/>
</dbReference>
<evidence type="ECO:0000256" key="4">
    <source>
        <dbReference type="ARBA" id="ARBA00022982"/>
    </source>
</evidence>
<evidence type="ECO:0000256" key="5">
    <source>
        <dbReference type="ARBA" id="ARBA00023004"/>
    </source>
</evidence>
<evidence type="ECO:0000313" key="8">
    <source>
        <dbReference type="EMBL" id="ROO87465.1"/>
    </source>
</evidence>
<keyword evidence="2" id="KW-0813">Transport</keyword>
<evidence type="ECO:0000256" key="2">
    <source>
        <dbReference type="ARBA" id="ARBA00022448"/>
    </source>
</evidence>
<dbReference type="Pfam" id="PF13459">
    <property type="entry name" value="Fer4_15"/>
    <property type="match status" value="1"/>
</dbReference>
<name>A0A3N1D1R7_9ACTN</name>
<keyword evidence="3" id="KW-0479">Metal-binding</keyword>